<protein>
    <submittedName>
        <fullName evidence="1">Uncharacterized protein</fullName>
    </submittedName>
</protein>
<dbReference type="AlphaFoldDB" id="A0A288QUN7"/>
<name>A0A288QUN7_9LACO</name>
<dbReference type="Gene3D" id="1.10.3210.10">
    <property type="entry name" value="Hypothetical protein af1432"/>
    <property type="match status" value="1"/>
</dbReference>
<dbReference type="KEGG" id="wso:WSWS_00170"/>
<organism evidence="1 2">
    <name type="scientific">Weissella soli</name>
    <dbReference type="NCBI Taxonomy" id="155866"/>
    <lineage>
        <taxon>Bacteria</taxon>
        <taxon>Bacillati</taxon>
        <taxon>Bacillota</taxon>
        <taxon>Bacilli</taxon>
        <taxon>Lactobacillales</taxon>
        <taxon>Lactobacillaceae</taxon>
        <taxon>Weissella</taxon>
    </lineage>
</organism>
<dbReference type="EMBL" id="QRAS01000002">
    <property type="protein sequence ID" value="RDL06503.1"/>
    <property type="molecule type" value="Genomic_DNA"/>
</dbReference>
<dbReference type="InterPro" id="IPR006674">
    <property type="entry name" value="HD_domain"/>
</dbReference>
<sequence length="156" mass="18317">MQTWQTDRTYRAIVDDLLAHPEIQALSNYTQHHHSDRLTHVIDVSYTSYRLALRLGLNATAVARAGILHDMFYYDWRVTKFELGTHAFIHPRVALRNAEKLTPLSEMEKDIILKHMWGATSALPHYRESYLVDLVDDYLAMREFFTPLRQWVAHHA</sequence>
<dbReference type="Proteomes" id="UP000254912">
    <property type="component" value="Unassembled WGS sequence"/>
</dbReference>
<dbReference type="Pfam" id="PF01966">
    <property type="entry name" value="HD"/>
    <property type="match status" value="1"/>
</dbReference>
<keyword evidence="2" id="KW-1185">Reference proteome</keyword>
<reference evidence="1 2" key="1">
    <citation type="submission" date="2018-07" db="EMBL/GenBank/DDBJ databases">
        <title>Genomic Encyclopedia of Type Strains, Phase III (KMG-III): the genomes of soil and plant-associated and newly described type strains.</title>
        <authorList>
            <person name="Whitman W."/>
        </authorList>
    </citation>
    <scope>NUCLEOTIDE SEQUENCE [LARGE SCALE GENOMIC DNA]</scope>
    <source>
        <strain evidence="1 2">CECT 7031</strain>
    </source>
</reference>
<proteinExistence type="predicted"/>
<dbReference type="RefSeq" id="WP_070229488.1">
    <property type="nucleotide sequence ID" value="NZ_BJYO01000003.1"/>
</dbReference>
<evidence type="ECO:0000313" key="2">
    <source>
        <dbReference type="Proteomes" id="UP000254912"/>
    </source>
</evidence>
<comment type="caution">
    <text evidence="1">The sequence shown here is derived from an EMBL/GenBank/DDBJ whole genome shotgun (WGS) entry which is preliminary data.</text>
</comment>
<gene>
    <name evidence="1" type="ORF">DFP99_0881</name>
</gene>
<dbReference type="OrthoDB" id="360187at2"/>
<accession>A0A288QUN7</accession>
<dbReference type="SUPFAM" id="SSF109604">
    <property type="entry name" value="HD-domain/PDEase-like"/>
    <property type="match status" value="1"/>
</dbReference>
<dbReference type="GeneID" id="94545383"/>
<evidence type="ECO:0000313" key="1">
    <source>
        <dbReference type="EMBL" id="RDL06503.1"/>
    </source>
</evidence>